<feature type="domain" description="N-acetyltransferase" evidence="1">
    <location>
        <begin position="118"/>
        <end position="253"/>
    </location>
</feature>
<evidence type="ECO:0000259" key="1">
    <source>
        <dbReference type="PROSITE" id="PS51186"/>
    </source>
</evidence>
<dbReference type="SUPFAM" id="SSF55729">
    <property type="entry name" value="Acyl-CoA N-acyltransferases (Nat)"/>
    <property type="match status" value="1"/>
</dbReference>
<organism evidence="2 3">
    <name type="scientific">Archaeoglobus fulgidus DSM 8774</name>
    <dbReference type="NCBI Taxonomy" id="1344584"/>
    <lineage>
        <taxon>Archaea</taxon>
        <taxon>Methanobacteriati</taxon>
        <taxon>Methanobacteriota</taxon>
        <taxon>Archaeoglobi</taxon>
        <taxon>Archaeoglobales</taxon>
        <taxon>Archaeoglobaceae</taxon>
        <taxon>Archaeoglobus</taxon>
    </lineage>
</organism>
<accession>A0A075WDC2</accession>
<sequence>MQRKKVEVYFYKCPNCGIERTSWFLEEDGKTGKSLAICFNCDARFELNDAKWYTKTVNAYSCPKCGEFVEAIEENYSFYGLFCPNCDSLVRYSRRNIHPNKLLRATKNQLKRTIELVNELRLLKAENWRDFASLAILLLDAKKEERGFRMSPYFHRQDFTNYLLIKGDEFIGYVSWNLLKGTPTLRQIYIVERERRKGYGSILLRESFKLFAGSEVEFIVESPNEKTLAMLLKLGYVEKDEDGYRGVKVRFIYCG</sequence>
<keyword evidence="2" id="KW-0808">Transferase</keyword>
<name>A0A075WDC2_ARCFL</name>
<dbReference type="InterPro" id="IPR016181">
    <property type="entry name" value="Acyl_CoA_acyltransferase"/>
</dbReference>
<reference evidence="2 3" key="1">
    <citation type="submission" date="2013-07" db="EMBL/GenBank/DDBJ databases">
        <title>Genome of Archaeoglobus fulgidus.</title>
        <authorList>
            <person name="Fiebig A."/>
            <person name="Birkeland N.-K."/>
        </authorList>
    </citation>
    <scope>NUCLEOTIDE SEQUENCE [LARGE SCALE GENOMIC DNA]</scope>
    <source>
        <strain evidence="2 3">DSM 8774</strain>
    </source>
</reference>
<dbReference type="InterPro" id="IPR000182">
    <property type="entry name" value="GNAT_dom"/>
</dbReference>
<dbReference type="CDD" id="cd04301">
    <property type="entry name" value="NAT_SF"/>
    <property type="match status" value="1"/>
</dbReference>
<dbReference type="Pfam" id="PF00583">
    <property type="entry name" value="Acetyltransf_1"/>
    <property type="match status" value="1"/>
</dbReference>
<dbReference type="Proteomes" id="UP000028501">
    <property type="component" value="Chromosome"/>
</dbReference>
<proteinExistence type="predicted"/>
<dbReference type="KEGG" id="afg:AFULGI_00016660"/>
<dbReference type="HOGENOM" id="CLU_1088201_0_0_2"/>
<dbReference type="GO" id="GO:0016747">
    <property type="term" value="F:acyltransferase activity, transferring groups other than amino-acyl groups"/>
    <property type="evidence" value="ECO:0007669"/>
    <property type="project" value="InterPro"/>
</dbReference>
<dbReference type="RefSeq" id="WP_048095811.1">
    <property type="nucleotide sequence ID" value="NZ_CP006577.1"/>
</dbReference>
<dbReference type="PROSITE" id="PS51186">
    <property type="entry name" value="GNAT"/>
    <property type="match status" value="1"/>
</dbReference>
<protein>
    <submittedName>
        <fullName evidence="2">Acetyltransferase (GNAT) family</fullName>
    </submittedName>
</protein>
<evidence type="ECO:0000313" key="3">
    <source>
        <dbReference type="Proteomes" id="UP000028501"/>
    </source>
</evidence>
<dbReference type="AlphaFoldDB" id="A0A075WDC2"/>
<dbReference type="EMBL" id="CP006577">
    <property type="protein sequence ID" value="AIG98425.1"/>
    <property type="molecule type" value="Genomic_DNA"/>
</dbReference>
<dbReference type="GeneID" id="24795167"/>
<evidence type="ECO:0000313" key="2">
    <source>
        <dbReference type="EMBL" id="AIG98425.1"/>
    </source>
</evidence>
<dbReference type="Gene3D" id="3.40.630.30">
    <property type="match status" value="1"/>
</dbReference>
<gene>
    <name evidence="2" type="ORF">AFULGI_00016660</name>
</gene>